<dbReference type="Gene3D" id="1.10.10.60">
    <property type="entry name" value="Homeodomain-like"/>
    <property type="match status" value="1"/>
</dbReference>
<evidence type="ECO:0000259" key="1">
    <source>
        <dbReference type="PROSITE" id="PS01124"/>
    </source>
</evidence>
<feature type="domain" description="HTH araC/xylS-type" evidence="1">
    <location>
        <begin position="181"/>
        <end position="268"/>
    </location>
</feature>
<dbReference type="EMBL" id="JBBLYY010000074">
    <property type="protein sequence ID" value="MEK0172767.1"/>
    <property type="molecule type" value="Genomic_DNA"/>
</dbReference>
<evidence type="ECO:0000313" key="3">
    <source>
        <dbReference type="Proteomes" id="UP001370299"/>
    </source>
</evidence>
<gene>
    <name evidence="2" type="ORF">WMN62_14935</name>
</gene>
<dbReference type="Pfam" id="PF12833">
    <property type="entry name" value="HTH_18"/>
    <property type="match status" value="1"/>
</dbReference>
<reference evidence="2 3" key="1">
    <citation type="submission" date="2024-03" db="EMBL/GenBank/DDBJ databases">
        <title>Whole genomes of four grape xylem sap localized bacterial endophytes.</title>
        <authorList>
            <person name="Kumar G."/>
            <person name="Savka M.A."/>
        </authorList>
    </citation>
    <scope>NUCLEOTIDE SEQUENCE [LARGE SCALE GENOMIC DNA]</scope>
    <source>
        <strain evidence="2 3">RIT_GXS8</strain>
    </source>
</reference>
<name>A0ABU8YE48_9MICO</name>
<keyword evidence="3" id="KW-1185">Reference proteome</keyword>
<dbReference type="InterPro" id="IPR018060">
    <property type="entry name" value="HTH_AraC"/>
</dbReference>
<accession>A0ABU8YE48</accession>
<dbReference type="PROSITE" id="PS01124">
    <property type="entry name" value="HTH_ARAC_FAMILY_2"/>
    <property type="match status" value="1"/>
</dbReference>
<dbReference type="Proteomes" id="UP001370299">
    <property type="component" value="Unassembled WGS sequence"/>
</dbReference>
<comment type="caution">
    <text evidence="2">The sequence shown here is derived from an EMBL/GenBank/DDBJ whole genome shotgun (WGS) entry which is preliminary data.</text>
</comment>
<organism evidence="2 3">
    <name type="scientific">Curtobacterium citreum</name>
    <dbReference type="NCBI Taxonomy" id="2036"/>
    <lineage>
        <taxon>Bacteria</taxon>
        <taxon>Bacillati</taxon>
        <taxon>Actinomycetota</taxon>
        <taxon>Actinomycetes</taxon>
        <taxon>Micrococcales</taxon>
        <taxon>Microbacteriaceae</taxon>
        <taxon>Curtobacterium</taxon>
    </lineage>
</organism>
<evidence type="ECO:0000313" key="2">
    <source>
        <dbReference type="EMBL" id="MEK0172767.1"/>
    </source>
</evidence>
<protein>
    <submittedName>
        <fullName evidence="2">Helix-turn-helix domain-containing protein</fullName>
    </submittedName>
</protein>
<dbReference type="RefSeq" id="WP_340195827.1">
    <property type="nucleotide sequence ID" value="NZ_JBBKAP010000012.1"/>
</dbReference>
<dbReference type="SMART" id="SM00342">
    <property type="entry name" value="HTH_ARAC"/>
    <property type="match status" value="1"/>
</dbReference>
<sequence length="280" mass="30017">MGDALRALIDAVGLEVGSGQEIRSDDDLWTLDPDPGGTHAWVASLRRPVWVRHDDTLVFVEAGGAALVEQHPTMSIGSDPERHGPPRTASSYDFPHEALFADTGVVVGSASLGPLAAEALALPPIATTQPAGFPSADVVLALRHVGHLDGGRWHGVQQDALARLVVTTVLHDNPPPLLRDNSLARVLDRLFEPAGGHSTADLLDGVRMSPRTLERRCFETTGCTPAQLGRWFRSLGVRSALTRGDRPAEVAARFGFSTTASMRRALQRVHAPDTDIPRPI</sequence>
<proteinExistence type="predicted"/>